<feature type="compositionally biased region" description="Basic and acidic residues" evidence="6">
    <location>
        <begin position="21"/>
        <end position="37"/>
    </location>
</feature>
<evidence type="ECO:0000256" key="5">
    <source>
        <dbReference type="ARBA" id="ARBA00023242"/>
    </source>
</evidence>
<evidence type="ECO:0000256" key="3">
    <source>
        <dbReference type="ARBA" id="ARBA00022771"/>
    </source>
</evidence>
<comment type="caution">
    <text evidence="7">The sequence shown here is derived from an EMBL/GenBank/DDBJ whole genome shotgun (WGS) entry which is preliminary data.</text>
</comment>
<keyword evidence="8" id="KW-1185">Reference proteome</keyword>
<feature type="region of interest" description="Disordered" evidence="6">
    <location>
        <begin position="21"/>
        <end position="47"/>
    </location>
</feature>
<reference evidence="7" key="1">
    <citation type="journal article" date="2022" name="bioRxiv">
        <title>Sequencing and chromosome-scale assembly of the giantPleurodeles waltlgenome.</title>
        <authorList>
            <person name="Brown T."/>
            <person name="Elewa A."/>
            <person name="Iarovenko S."/>
            <person name="Subramanian E."/>
            <person name="Araus A.J."/>
            <person name="Petzold A."/>
            <person name="Susuki M."/>
            <person name="Suzuki K.-i.T."/>
            <person name="Hayashi T."/>
            <person name="Toyoda A."/>
            <person name="Oliveira C."/>
            <person name="Osipova E."/>
            <person name="Leigh N.D."/>
            <person name="Simon A."/>
            <person name="Yun M.H."/>
        </authorList>
    </citation>
    <scope>NUCLEOTIDE SEQUENCE</scope>
    <source>
        <strain evidence="7">20211129_DDA</strain>
        <tissue evidence="7">Liver</tissue>
    </source>
</reference>
<evidence type="ECO:0000256" key="2">
    <source>
        <dbReference type="ARBA" id="ARBA00022723"/>
    </source>
</evidence>
<dbReference type="SUPFAM" id="SSF140996">
    <property type="entry name" value="Hermes dimerisation domain"/>
    <property type="match status" value="1"/>
</dbReference>
<sequence>MSLKDSDKAFQMFYDIVVKEEQESEEEQQHLHEEIRGNSRRSSLQDDSAIMPVASLNLHPDEEPLPKEEPEVMGHQRATQILGNQDLPDHQSEYDDSLHIEQPMPNATEQEWSCQGQLLYNTDRPESERVLNTFTDDDQQASMSYSSSNYEEVRYHQHPIYDYYEKVATTSGTCSTDSSIEFRCKCCGDTKKTIIKVKGSTTSNLLRHIERAHHSKYIIFQKAHKAYHAAKLKASLAQMGSQPKQKLMAVFVNKKKIKPKEKEELDDALALMIAQDLQPLSVVENEGFRAFVRKLNCNYDIPSRKSLTYSILPKMQRYVKREAFFELGKANHVALTFDLWTLPSNDAYLALTGHVLQQPTCVRKQFCLGVRPLPEQHTSETLVEQISLILQDFSLPMDQISSITTDNGAVAVKAVNLLGLSEKHIRCMGHCFHIIVTEAIKDVRCVDYIFDKCRSISKYFRNIPASSHLLKYMQTRNKLPETKLKVDVSTRWNSMYDMGRRVLEQEIAINDALEAAAQLSESHAPNIPQAVTANEASILKGTLGILEPFLIATEKLSGQAYPTLSMVIPIITELQASLVALMEQHTLTESTEGEHNGEKGTQSQDGGTQGTQETIQSNHNSIIRLLCQTVKELTHVRFKNIENHCILGKATILDPRFKTYGFQEQYAADKQGATKYFHYWVNSWLPCCFEDWVEVVCPYTRDNATKSNSVCGISNCYANL</sequence>
<dbReference type="InterPro" id="IPR052035">
    <property type="entry name" value="ZnF_BED_domain_contain"/>
</dbReference>
<dbReference type="GO" id="GO:0005634">
    <property type="term" value="C:nucleus"/>
    <property type="evidence" value="ECO:0007669"/>
    <property type="project" value="UniProtKB-SubCell"/>
</dbReference>
<protein>
    <submittedName>
        <fullName evidence="7">Uncharacterized protein</fullName>
    </submittedName>
</protein>
<dbReference type="InterPro" id="IPR012337">
    <property type="entry name" value="RNaseH-like_sf"/>
</dbReference>
<dbReference type="GO" id="GO:0008270">
    <property type="term" value="F:zinc ion binding"/>
    <property type="evidence" value="ECO:0007669"/>
    <property type="project" value="UniProtKB-KW"/>
</dbReference>
<organism evidence="7 8">
    <name type="scientific">Pleurodeles waltl</name>
    <name type="common">Iberian ribbed newt</name>
    <dbReference type="NCBI Taxonomy" id="8319"/>
    <lineage>
        <taxon>Eukaryota</taxon>
        <taxon>Metazoa</taxon>
        <taxon>Chordata</taxon>
        <taxon>Craniata</taxon>
        <taxon>Vertebrata</taxon>
        <taxon>Euteleostomi</taxon>
        <taxon>Amphibia</taxon>
        <taxon>Batrachia</taxon>
        <taxon>Caudata</taxon>
        <taxon>Salamandroidea</taxon>
        <taxon>Salamandridae</taxon>
        <taxon>Pleurodelinae</taxon>
        <taxon>Pleurodeles</taxon>
    </lineage>
</organism>
<keyword evidence="3" id="KW-0863">Zinc-finger</keyword>
<dbReference type="SUPFAM" id="SSF53098">
    <property type="entry name" value="Ribonuclease H-like"/>
    <property type="match status" value="1"/>
</dbReference>
<dbReference type="Gene3D" id="1.10.10.1070">
    <property type="entry name" value="Zinc finger, BED domain-containing"/>
    <property type="match status" value="1"/>
</dbReference>
<keyword evidence="2" id="KW-0479">Metal-binding</keyword>
<accession>A0AAV7MZ51</accession>
<name>A0AAV7MZ51_PLEWA</name>
<evidence type="ECO:0000256" key="6">
    <source>
        <dbReference type="SAM" id="MobiDB-lite"/>
    </source>
</evidence>
<feature type="compositionally biased region" description="Low complexity" evidence="6">
    <location>
        <begin position="600"/>
        <end position="613"/>
    </location>
</feature>
<keyword evidence="5" id="KW-0539">Nucleus</keyword>
<proteinExistence type="predicted"/>
<dbReference type="PANTHER" id="PTHR46481:SF10">
    <property type="entry name" value="ZINC FINGER BED DOMAIN-CONTAINING PROTEIN 39"/>
    <property type="match status" value="1"/>
</dbReference>
<dbReference type="EMBL" id="JANPWB010000013">
    <property type="protein sequence ID" value="KAJ1107704.1"/>
    <property type="molecule type" value="Genomic_DNA"/>
</dbReference>
<dbReference type="Proteomes" id="UP001066276">
    <property type="component" value="Chromosome 9"/>
</dbReference>
<evidence type="ECO:0000313" key="7">
    <source>
        <dbReference type="EMBL" id="KAJ1107704.1"/>
    </source>
</evidence>
<keyword evidence="4" id="KW-0862">Zinc</keyword>
<feature type="region of interest" description="Disordered" evidence="6">
    <location>
        <begin position="589"/>
        <end position="613"/>
    </location>
</feature>
<evidence type="ECO:0000256" key="4">
    <source>
        <dbReference type="ARBA" id="ARBA00022833"/>
    </source>
</evidence>
<evidence type="ECO:0000313" key="8">
    <source>
        <dbReference type="Proteomes" id="UP001066276"/>
    </source>
</evidence>
<gene>
    <name evidence="7" type="ORF">NDU88_005093</name>
</gene>
<dbReference type="PANTHER" id="PTHR46481">
    <property type="entry name" value="ZINC FINGER BED DOMAIN-CONTAINING PROTEIN 4"/>
    <property type="match status" value="1"/>
</dbReference>
<comment type="subcellular location">
    <subcellularLocation>
        <location evidence="1">Nucleus</location>
    </subcellularLocation>
</comment>
<evidence type="ECO:0000256" key="1">
    <source>
        <dbReference type="ARBA" id="ARBA00004123"/>
    </source>
</evidence>
<dbReference type="AlphaFoldDB" id="A0AAV7MZ51"/>